<organism evidence="1 2">
    <name type="scientific">Pluteus cervinus</name>
    <dbReference type="NCBI Taxonomy" id="181527"/>
    <lineage>
        <taxon>Eukaryota</taxon>
        <taxon>Fungi</taxon>
        <taxon>Dikarya</taxon>
        <taxon>Basidiomycota</taxon>
        <taxon>Agaricomycotina</taxon>
        <taxon>Agaricomycetes</taxon>
        <taxon>Agaricomycetidae</taxon>
        <taxon>Agaricales</taxon>
        <taxon>Pluteineae</taxon>
        <taxon>Pluteaceae</taxon>
        <taxon>Pluteus</taxon>
    </lineage>
</organism>
<protein>
    <submittedName>
        <fullName evidence="1">Uncharacterized protein</fullName>
    </submittedName>
</protein>
<keyword evidence="2" id="KW-1185">Reference proteome</keyword>
<dbReference type="EMBL" id="ML208657">
    <property type="protein sequence ID" value="TFK61473.1"/>
    <property type="molecule type" value="Genomic_DNA"/>
</dbReference>
<reference evidence="1 2" key="1">
    <citation type="journal article" date="2019" name="Nat. Ecol. Evol.">
        <title>Megaphylogeny resolves global patterns of mushroom evolution.</title>
        <authorList>
            <person name="Varga T."/>
            <person name="Krizsan K."/>
            <person name="Foldi C."/>
            <person name="Dima B."/>
            <person name="Sanchez-Garcia M."/>
            <person name="Sanchez-Ramirez S."/>
            <person name="Szollosi G.J."/>
            <person name="Szarkandi J.G."/>
            <person name="Papp V."/>
            <person name="Albert L."/>
            <person name="Andreopoulos W."/>
            <person name="Angelini C."/>
            <person name="Antonin V."/>
            <person name="Barry K.W."/>
            <person name="Bougher N.L."/>
            <person name="Buchanan P."/>
            <person name="Buyck B."/>
            <person name="Bense V."/>
            <person name="Catcheside P."/>
            <person name="Chovatia M."/>
            <person name="Cooper J."/>
            <person name="Damon W."/>
            <person name="Desjardin D."/>
            <person name="Finy P."/>
            <person name="Geml J."/>
            <person name="Haridas S."/>
            <person name="Hughes K."/>
            <person name="Justo A."/>
            <person name="Karasinski D."/>
            <person name="Kautmanova I."/>
            <person name="Kiss B."/>
            <person name="Kocsube S."/>
            <person name="Kotiranta H."/>
            <person name="LaButti K.M."/>
            <person name="Lechner B.E."/>
            <person name="Liimatainen K."/>
            <person name="Lipzen A."/>
            <person name="Lukacs Z."/>
            <person name="Mihaltcheva S."/>
            <person name="Morgado L.N."/>
            <person name="Niskanen T."/>
            <person name="Noordeloos M.E."/>
            <person name="Ohm R.A."/>
            <person name="Ortiz-Santana B."/>
            <person name="Ovrebo C."/>
            <person name="Racz N."/>
            <person name="Riley R."/>
            <person name="Savchenko A."/>
            <person name="Shiryaev A."/>
            <person name="Soop K."/>
            <person name="Spirin V."/>
            <person name="Szebenyi C."/>
            <person name="Tomsovsky M."/>
            <person name="Tulloss R.E."/>
            <person name="Uehling J."/>
            <person name="Grigoriev I.V."/>
            <person name="Vagvolgyi C."/>
            <person name="Papp T."/>
            <person name="Martin F.M."/>
            <person name="Miettinen O."/>
            <person name="Hibbett D.S."/>
            <person name="Nagy L.G."/>
        </authorList>
    </citation>
    <scope>NUCLEOTIDE SEQUENCE [LARGE SCALE GENOMIC DNA]</scope>
    <source>
        <strain evidence="1 2">NL-1719</strain>
    </source>
</reference>
<evidence type="ECO:0000313" key="1">
    <source>
        <dbReference type="EMBL" id="TFK61473.1"/>
    </source>
</evidence>
<proteinExistence type="predicted"/>
<accession>A0ACD3A6K2</accession>
<sequence>MALAVVEWSEDHTYKNAITNELFLLLSAPGDVKFGNFTYLNNAKLVRVELVGTRNGNGLWNDDMSTCKYNEATPWTYKQGVIASGLDFLVKTTGDSSYFAEAEISLDATITHPSQNDILEEFVTILTRMASTAVVTGYILLLFKGIWTKHDQYYLDHAGPTAKCASTLWCQSPAVFK</sequence>
<dbReference type="Proteomes" id="UP000308600">
    <property type="component" value="Unassembled WGS sequence"/>
</dbReference>
<name>A0ACD3A6K2_9AGAR</name>
<evidence type="ECO:0000313" key="2">
    <source>
        <dbReference type="Proteomes" id="UP000308600"/>
    </source>
</evidence>
<gene>
    <name evidence="1" type="ORF">BDN72DRAFT_965148</name>
</gene>